<feature type="compositionally biased region" description="Basic and acidic residues" evidence="1">
    <location>
        <begin position="88"/>
        <end position="102"/>
    </location>
</feature>
<reference evidence="2" key="2">
    <citation type="submission" date="2020-11" db="EMBL/GenBank/DDBJ databases">
        <authorList>
            <consortium name="DOE Joint Genome Institute"/>
            <person name="Kuo A."/>
            <person name="Miyauchi S."/>
            <person name="Kiss E."/>
            <person name="Drula E."/>
            <person name="Kohler A."/>
            <person name="Sanchez-Garcia M."/>
            <person name="Andreopoulos B."/>
            <person name="Barry K.W."/>
            <person name="Bonito G."/>
            <person name="Buee M."/>
            <person name="Carver A."/>
            <person name="Chen C."/>
            <person name="Cichocki N."/>
            <person name="Clum A."/>
            <person name="Culley D."/>
            <person name="Crous P.W."/>
            <person name="Fauchery L."/>
            <person name="Girlanda M."/>
            <person name="Hayes R."/>
            <person name="Keri Z."/>
            <person name="Labutti K."/>
            <person name="Lipzen A."/>
            <person name="Lombard V."/>
            <person name="Magnuson J."/>
            <person name="Maillard F."/>
            <person name="Morin E."/>
            <person name="Murat C."/>
            <person name="Nolan M."/>
            <person name="Ohm R."/>
            <person name="Pangilinan J."/>
            <person name="Pereira M."/>
            <person name="Perotto S."/>
            <person name="Peter M."/>
            <person name="Riley R."/>
            <person name="Sitrit Y."/>
            <person name="Stielow B."/>
            <person name="Szollosi G."/>
            <person name="Zifcakova L."/>
            <person name="Stursova M."/>
            <person name="Spatafora J.W."/>
            <person name="Tedersoo L."/>
            <person name="Vaario L.-M."/>
            <person name="Yamada A."/>
            <person name="Yan M."/>
            <person name="Wang P."/>
            <person name="Xu J."/>
            <person name="Bruns T."/>
            <person name="Baldrian P."/>
            <person name="Vilgalys R."/>
            <person name="Henrissat B."/>
            <person name="Grigoriev I.V."/>
            <person name="Hibbett D."/>
            <person name="Nagy L.G."/>
            <person name="Martin F.M."/>
        </authorList>
    </citation>
    <scope>NUCLEOTIDE SEQUENCE</scope>
    <source>
        <strain evidence="2">UH-Tt-Lm1</strain>
    </source>
</reference>
<dbReference type="Proteomes" id="UP000736335">
    <property type="component" value="Unassembled WGS sequence"/>
</dbReference>
<organism evidence="2 3">
    <name type="scientific">Thelephora terrestris</name>
    <dbReference type="NCBI Taxonomy" id="56493"/>
    <lineage>
        <taxon>Eukaryota</taxon>
        <taxon>Fungi</taxon>
        <taxon>Dikarya</taxon>
        <taxon>Basidiomycota</taxon>
        <taxon>Agaricomycotina</taxon>
        <taxon>Agaricomycetes</taxon>
        <taxon>Thelephorales</taxon>
        <taxon>Thelephoraceae</taxon>
        <taxon>Thelephora</taxon>
    </lineage>
</organism>
<accession>A0A9P6HGK5</accession>
<dbReference type="OrthoDB" id="3069701at2759"/>
<protein>
    <submittedName>
        <fullName evidence="2">Uncharacterized protein</fullName>
    </submittedName>
</protein>
<feature type="compositionally biased region" description="Polar residues" evidence="1">
    <location>
        <begin position="71"/>
        <end position="81"/>
    </location>
</feature>
<name>A0A9P6HGK5_9AGAM</name>
<feature type="compositionally biased region" description="Low complexity" evidence="1">
    <location>
        <begin position="44"/>
        <end position="59"/>
    </location>
</feature>
<evidence type="ECO:0000313" key="3">
    <source>
        <dbReference type="Proteomes" id="UP000736335"/>
    </source>
</evidence>
<dbReference type="AlphaFoldDB" id="A0A9P6HGK5"/>
<dbReference type="EMBL" id="WIUZ02000005">
    <property type="protein sequence ID" value="KAF9786836.1"/>
    <property type="molecule type" value="Genomic_DNA"/>
</dbReference>
<evidence type="ECO:0000313" key="2">
    <source>
        <dbReference type="EMBL" id="KAF9786836.1"/>
    </source>
</evidence>
<reference evidence="2" key="1">
    <citation type="journal article" date="2020" name="Nat. Commun.">
        <title>Large-scale genome sequencing of mycorrhizal fungi provides insights into the early evolution of symbiotic traits.</title>
        <authorList>
            <person name="Miyauchi S."/>
            <person name="Kiss E."/>
            <person name="Kuo A."/>
            <person name="Drula E."/>
            <person name="Kohler A."/>
            <person name="Sanchez-Garcia M."/>
            <person name="Morin E."/>
            <person name="Andreopoulos B."/>
            <person name="Barry K.W."/>
            <person name="Bonito G."/>
            <person name="Buee M."/>
            <person name="Carver A."/>
            <person name="Chen C."/>
            <person name="Cichocki N."/>
            <person name="Clum A."/>
            <person name="Culley D."/>
            <person name="Crous P.W."/>
            <person name="Fauchery L."/>
            <person name="Girlanda M."/>
            <person name="Hayes R.D."/>
            <person name="Keri Z."/>
            <person name="LaButti K."/>
            <person name="Lipzen A."/>
            <person name="Lombard V."/>
            <person name="Magnuson J."/>
            <person name="Maillard F."/>
            <person name="Murat C."/>
            <person name="Nolan M."/>
            <person name="Ohm R.A."/>
            <person name="Pangilinan J."/>
            <person name="Pereira M.F."/>
            <person name="Perotto S."/>
            <person name="Peter M."/>
            <person name="Pfister S."/>
            <person name="Riley R."/>
            <person name="Sitrit Y."/>
            <person name="Stielow J.B."/>
            <person name="Szollosi G."/>
            <person name="Zifcakova L."/>
            <person name="Stursova M."/>
            <person name="Spatafora J.W."/>
            <person name="Tedersoo L."/>
            <person name="Vaario L.M."/>
            <person name="Yamada A."/>
            <person name="Yan M."/>
            <person name="Wang P."/>
            <person name="Xu J."/>
            <person name="Bruns T."/>
            <person name="Baldrian P."/>
            <person name="Vilgalys R."/>
            <person name="Dunand C."/>
            <person name="Henrissat B."/>
            <person name="Grigoriev I.V."/>
            <person name="Hibbett D."/>
            <person name="Nagy L.G."/>
            <person name="Martin F.M."/>
        </authorList>
    </citation>
    <scope>NUCLEOTIDE SEQUENCE</scope>
    <source>
        <strain evidence="2">UH-Tt-Lm1</strain>
    </source>
</reference>
<evidence type="ECO:0000256" key="1">
    <source>
        <dbReference type="SAM" id="MobiDB-lite"/>
    </source>
</evidence>
<feature type="compositionally biased region" description="Polar residues" evidence="1">
    <location>
        <begin position="13"/>
        <end position="25"/>
    </location>
</feature>
<gene>
    <name evidence="2" type="ORF">BJ322DRAFT_1106940</name>
</gene>
<sequence>MSAQPGDWVVQRSARSQTPAINVSGHSHLPPTPSPTLRNAPGRPTVSTTAALPTSTPTTRSDLSELRLSPPTASLISTISPISPVLELEPRTELSPAHETDGAPRPPHPTLNLAPGRVNSNSPSPELPHPTSVMNPQPYSEASPTPVTPISAGTDTFPLEEESGAPLVTVTTPGPPAMPPRPEGSPNHPIQVINPFPPPSGDLLQYTSPTRQLTSRRAKKAKETETSTSKRTRARPTNSLTARNLYMIEYLKENPDTTTSEFDNVWCALDTKIKETWNKKSKDAKSAAAGALSAT</sequence>
<comment type="caution">
    <text evidence="2">The sequence shown here is derived from an EMBL/GenBank/DDBJ whole genome shotgun (WGS) entry which is preliminary data.</text>
</comment>
<keyword evidence="3" id="KW-1185">Reference proteome</keyword>
<feature type="compositionally biased region" description="Polar residues" evidence="1">
    <location>
        <begin position="132"/>
        <end position="145"/>
    </location>
</feature>
<proteinExistence type="predicted"/>
<feature type="compositionally biased region" description="Pro residues" evidence="1">
    <location>
        <begin position="173"/>
        <end position="183"/>
    </location>
</feature>
<feature type="region of interest" description="Disordered" evidence="1">
    <location>
        <begin position="1"/>
        <end position="240"/>
    </location>
</feature>